<comment type="caution">
    <text evidence="1">The sequence shown here is derived from an EMBL/GenBank/DDBJ whole genome shotgun (WGS) entry which is preliminary data.</text>
</comment>
<organism evidence="1 2">
    <name type="scientific">Streptomyces nondiastaticus</name>
    <dbReference type="NCBI Taxonomy" id="3154512"/>
    <lineage>
        <taxon>Bacteria</taxon>
        <taxon>Bacillati</taxon>
        <taxon>Actinomycetota</taxon>
        <taxon>Actinomycetes</taxon>
        <taxon>Kitasatosporales</taxon>
        <taxon>Streptomycetaceae</taxon>
        <taxon>Streptomyces</taxon>
    </lineage>
</organism>
<evidence type="ECO:0000313" key="2">
    <source>
        <dbReference type="Proteomes" id="UP001602123"/>
    </source>
</evidence>
<gene>
    <name evidence="1" type="ORF">ACFYZM_23760</name>
</gene>
<proteinExistence type="predicted"/>
<reference evidence="1 2" key="1">
    <citation type="submission" date="2024-10" db="EMBL/GenBank/DDBJ databases">
        <title>The Natural Products Discovery Center: Release of the First 8490 Sequenced Strains for Exploring Actinobacteria Biosynthetic Diversity.</title>
        <authorList>
            <person name="Kalkreuter E."/>
            <person name="Kautsar S.A."/>
            <person name="Yang D."/>
            <person name="Bader C.D."/>
            <person name="Teijaro C.N."/>
            <person name="Fluegel L."/>
            <person name="Davis C.M."/>
            <person name="Simpson J.R."/>
            <person name="Lauterbach L."/>
            <person name="Steele A.D."/>
            <person name="Gui C."/>
            <person name="Meng S."/>
            <person name="Li G."/>
            <person name="Viehrig K."/>
            <person name="Ye F."/>
            <person name="Su P."/>
            <person name="Kiefer A.F."/>
            <person name="Nichols A."/>
            <person name="Cepeda A.J."/>
            <person name="Yan W."/>
            <person name="Fan B."/>
            <person name="Jiang Y."/>
            <person name="Adhikari A."/>
            <person name="Zheng C.-J."/>
            <person name="Schuster L."/>
            <person name="Cowan T.M."/>
            <person name="Smanski M.J."/>
            <person name="Chevrette M.G."/>
            <person name="De Carvalho L.P.S."/>
            <person name="Shen B."/>
        </authorList>
    </citation>
    <scope>NUCLEOTIDE SEQUENCE [LARGE SCALE GENOMIC DNA]</scope>
    <source>
        <strain evidence="1 2">NPDC001650</strain>
    </source>
</reference>
<name>A0ABW6U394_9ACTN</name>
<keyword evidence="2" id="KW-1185">Reference proteome</keyword>
<dbReference type="RefSeq" id="WP_364894389.1">
    <property type="nucleotide sequence ID" value="NZ_JBFAUC010000004.1"/>
</dbReference>
<sequence length="179" mass="18894">MAIAFELVVNFGHDVEAVQRARAIAAGWPALTAGGHRIGLYPAALDWVSSEYSDGTYAELSVVPVGVGMGVALDRALPQAALTSVEFTQLGRGLYDLLTQFDGYQAAKVGWDPESLVDVDCLRAEWADELASGALDGLVLSERLCDGLGAVSLFTPFAPGFAWIPWQGAKPSALTADHS</sequence>
<dbReference type="EMBL" id="JBIAUT010000009">
    <property type="protein sequence ID" value="MFF4219278.1"/>
    <property type="molecule type" value="Genomic_DNA"/>
</dbReference>
<accession>A0ABW6U394</accession>
<evidence type="ECO:0000313" key="1">
    <source>
        <dbReference type="EMBL" id="MFF4219278.1"/>
    </source>
</evidence>
<protein>
    <submittedName>
        <fullName evidence="1">Uncharacterized protein</fullName>
    </submittedName>
</protein>
<dbReference type="Proteomes" id="UP001602123">
    <property type="component" value="Unassembled WGS sequence"/>
</dbReference>